<dbReference type="Pfam" id="PF07714">
    <property type="entry name" value="PK_Tyr_Ser-Thr"/>
    <property type="match status" value="2"/>
</dbReference>
<dbReference type="GO" id="GO:0035556">
    <property type="term" value="P:intracellular signal transduction"/>
    <property type="evidence" value="ECO:0007669"/>
    <property type="project" value="TreeGrafter"/>
</dbReference>
<keyword evidence="1" id="KW-0067">ATP-binding</keyword>
<protein>
    <submittedName>
        <fullName evidence="3">Non-receptor tyrosine-protein kinase TYK2</fullName>
    </submittedName>
</protein>
<organism evidence="3 4">
    <name type="scientific">Tinamus guttatus</name>
    <name type="common">White-throated tinamou</name>
    <dbReference type="NCBI Taxonomy" id="94827"/>
    <lineage>
        <taxon>Eukaryota</taxon>
        <taxon>Metazoa</taxon>
        <taxon>Chordata</taxon>
        <taxon>Craniata</taxon>
        <taxon>Vertebrata</taxon>
        <taxon>Euteleostomi</taxon>
        <taxon>Archelosauria</taxon>
        <taxon>Archosauria</taxon>
        <taxon>Dinosauria</taxon>
        <taxon>Saurischia</taxon>
        <taxon>Theropoda</taxon>
        <taxon>Coelurosauria</taxon>
        <taxon>Aves</taxon>
        <taxon>Palaeognathae</taxon>
        <taxon>Tinamiformes</taxon>
        <taxon>Tinamidae</taxon>
        <taxon>Tinamus</taxon>
    </lineage>
</organism>
<dbReference type="STRING" id="94827.A0A099Z714"/>
<dbReference type="Gene3D" id="1.10.510.10">
    <property type="entry name" value="Transferase(Phosphotransferase) domain 1"/>
    <property type="match status" value="1"/>
</dbReference>
<evidence type="ECO:0000256" key="1">
    <source>
        <dbReference type="PROSITE-ProRule" id="PRU10141"/>
    </source>
</evidence>
<dbReference type="GO" id="GO:0060397">
    <property type="term" value="P:growth hormone receptor signaling pathway via JAK-STAT"/>
    <property type="evidence" value="ECO:0007669"/>
    <property type="project" value="TreeGrafter"/>
</dbReference>
<accession>A0A099Z714</accession>
<dbReference type="GO" id="GO:0005524">
    <property type="term" value="F:ATP binding"/>
    <property type="evidence" value="ECO:0007669"/>
    <property type="project" value="UniProtKB-UniRule"/>
</dbReference>
<dbReference type="GO" id="GO:0030154">
    <property type="term" value="P:cell differentiation"/>
    <property type="evidence" value="ECO:0007669"/>
    <property type="project" value="TreeGrafter"/>
</dbReference>
<sequence length="167" mass="18665">TLLEICFDGAVPLKERAPAEKERFYEKRHRLPEPACKELAALVGRCLEYSPGMRPSFRTVLRDLTRLQPHALAAVTSVPPALPLPDPSVFQRRYLKKIRDLGEGHFGRVGLYRYDPGNDGTGELVAVKALKGGCSPGLVAAWRREVAILRTLYHEHIVKYKGCCGEQ</sequence>
<dbReference type="GO" id="GO:0004715">
    <property type="term" value="F:non-membrane spanning protein tyrosine kinase activity"/>
    <property type="evidence" value="ECO:0007669"/>
    <property type="project" value="TreeGrafter"/>
</dbReference>
<keyword evidence="3" id="KW-0808">Transferase</keyword>
<feature type="non-terminal residue" evidence="3">
    <location>
        <position position="1"/>
    </location>
</feature>
<dbReference type="EMBL" id="KL890153">
    <property type="protein sequence ID" value="KGL77497.1"/>
    <property type="molecule type" value="Genomic_DNA"/>
</dbReference>
<dbReference type="Proteomes" id="UP000053641">
    <property type="component" value="Unassembled WGS sequence"/>
</dbReference>
<dbReference type="InterPro" id="IPR000719">
    <property type="entry name" value="Prot_kinase_dom"/>
</dbReference>
<evidence type="ECO:0000313" key="4">
    <source>
        <dbReference type="Proteomes" id="UP000053641"/>
    </source>
</evidence>
<evidence type="ECO:0000259" key="2">
    <source>
        <dbReference type="PROSITE" id="PS50011"/>
    </source>
</evidence>
<dbReference type="GO" id="GO:0005131">
    <property type="term" value="F:growth hormone receptor binding"/>
    <property type="evidence" value="ECO:0007669"/>
    <property type="project" value="TreeGrafter"/>
</dbReference>
<name>A0A099Z714_TINGU</name>
<dbReference type="GO" id="GO:0005829">
    <property type="term" value="C:cytosol"/>
    <property type="evidence" value="ECO:0007669"/>
    <property type="project" value="TreeGrafter"/>
</dbReference>
<dbReference type="InterPro" id="IPR017441">
    <property type="entry name" value="Protein_kinase_ATP_BS"/>
</dbReference>
<dbReference type="PANTHER" id="PTHR45807:SF6">
    <property type="entry name" value="NON-RECEPTOR TYROSINE-PROTEIN KINASE TYK2"/>
    <property type="match status" value="1"/>
</dbReference>
<keyword evidence="4" id="KW-1185">Reference proteome</keyword>
<gene>
    <name evidence="3" type="ORF">N309_14115</name>
</gene>
<feature type="binding site" evidence="1">
    <location>
        <position position="128"/>
    </location>
    <ligand>
        <name>ATP</name>
        <dbReference type="ChEBI" id="CHEBI:30616"/>
    </ligand>
</feature>
<keyword evidence="3" id="KW-0675">Receptor</keyword>
<keyword evidence="1" id="KW-0547">Nucleotide-binding</keyword>
<dbReference type="SUPFAM" id="SSF56112">
    <property type="entry name" value="Protein kinase-like (PK-like)"/>
    <property type="match status" value="2"/>
</dbReference>
<reference evidence="3 4" key="1">
    <citation type="submission" date="2014-06" db="EMBL/GenBank/DDBJ databases">
        <title>Genome evolution of avian class.</title>
        <authorList>
            <person name="Zhang G."/>
            <person name="Li C."/>
        </authorList>
    </citation>
    <scope>NUCLEOTIDE SEQUENCE [LARGE SCALE GENOMIC DNA]</scope>
    <source>
        <strain evidence="3">BGI_N309</strain>
    </source>
</reference>
<feature type="non-terminal residue" evidence="3">
    <location>
        <position position="167"/>
    </location>
</feature>
<dbReference type="InterPro" id="IPR051286">
    <property type="entry name" value="JAK"/>
</dbReference>
<dbReference type="GO" id="GO:0019221">
    <property type="term" value="P:cytokine-mediated signaling pathway"/>
    <property type="evidence" value="ECO:0007669"/>
    <property type="project" value="TreeGrafter"/>
</dbReference>
<dbReference type="PROSITE" id="PS00107">
    <property type="entry name" value="PROTEIN_KINASE_ATP"/>
    <property type="match status" value="1"/>
</dbReference>
<dbReference type="InterPro" id="IPR001245">
    <property type="entry name" value="Ser-Thr/Tyr_kinase_cat_dom"/>
</dbReference>
<evidence type="ECO:0000313" key="3">
    <source>
        <dbReference type="EMBL" id="KGL77497.1"/>
    </source>
</evidence>
<dbReference type="Gene3D" id="3.30.200.20">
    <property type="entry name" value="Phosphorylase Kinase, domain 1"/>
    <property type="match status" value="1"/>
</dbReference>
<dbReference type="InterPro" id="IPR011009">
    <property type="entry name" value="Kinase-like_dom_sf"/>
</dbReference>
<proteinExistence type="predicted"/>
<feature type="domain" description="Protein kinase" evidence="2">
    <location>
        <begin position="95"/>
        <end position="167"/>
    </location>
</feature>
<dbReference type="AlphaFoldDB" id="A0A099Z714"/>
<dbReference type="PANTHER" id="PTHR45807">
    <property type="entry name" value="TYROSINE-PROTEIN KINASE HOPSCOTCH"/>
    <property type="match status" value="1"/>
</dbReference>
<keyword evidence="3" id="KW-0418">Kinase</keyword>
<dbReference type="PROSITE" id="PS50011">
    <property type="entry name" value="PROTEIN_KINASE_DOM"/>
    <property type="match status" value="1"/>
</dbReference>